<dbReference type="Proteomes" id="UP000225740">
    <property type="component" value="Unassembled WGS sequence"/>
</dbReference>
<dbReference type="InterPro" id="IPR015943">
    <property type="entry name" value="WD40/YVTN_repeat-like_dom_sf"/>
</dbReference>
<feature type="repeat" description="WD" evidence="1">
    <location>
        <begin position="268"/>
        <end position="309"/>
    </location>
</feature>
<dbReference type="Gene3D" id="2.130.10.10">
    <property type="entry name" value="YVTN repeat-like/Quinoprotein amine dehydrogenase"/>
    <property type="match status" value="2"/>
</dbReference>
<dbReference type="PANTHER" id="PTHR19879">
    <property type="entry name" value="TRANSCRIPTION INITIATION FACTOR TFIID"/>
    <property type="match status" value="1"/>
</dbReference>
<keyword evidence="1" id="KW-0853">WD repeat</keyword>
<dbReference type="InterPro" id="IPR036322">
    <property type="entry name" value="WD40_repeat_dom_sf"/>
</dbReference>
<proteinExistence type="predicted"/>
<evidence type="ECO:0000313" key="2">
    <source>
        <dbReference type="EMBL" id="PHQ36286.1"/>
    </source>
</evidence>
<sequence>MPILPIGVRTQGTRRLTLVRHAGAYEMRNTINRRQLLVALATASMASPAWNALAEPPLGVNGVQLVGEPTQLITANDLPAARVVRLPPVDDRVKQVVVTALAIDPRGEWLAVAGDDHVIRLLRQETLQIVRTLGDGQRSGESPIGHSDMIRTLAFDATGSRLASAGNDGRLVIWDRNEQFRVLQEIGSAPALACVNFSPTGHQMVAVGFDKEVFLISNEPTKNDRLLCDCNDLRCCVYRHDGEALAIAGRDGHLHLFDPKTGKLIADQHLHERRVRDLAFMPNSDILVSVDEDGVILRWDTRTNEVLSRQKITSGRLFSLAIVDSHRIAAAGSDDVIHLVDLADDGRSLYVSGQLRGHVGSVATLAAVDGMVFSGGFDATLRRWDLNRNAMADSKIALGNDGSTPASEPTPR</sequence>
<dbReference type="PANTHER" id="PTHR19879:SF9">
    <property type="entry name" value="TRANSCRIPTION INITIATION FACTOR TFIID SUBUNIT 5"/>
    <property type="match status" value="1"/>
</dbReference>
<reference evidence="2 3" key="1">
    <citation type="submission" date="2017-06" db="EMBL/GenBank/DDBJ databases">
        <title>Description of Rhodopirellula bahusiensis sp. nov.</title>
        <authorList>
            <person name="Kizina J."/>
            <person name="Harder J."/>
        </authorList>
    </citation>
    <scope>NUCLEOTIDE SEQUENCE [LARGE SCALE GENOMIC DNA]</scope>
    <source>
        <strain evidence="2 3">SWK21</strain>
    </source>
</reference>
<keyword evidence="3" id="KW-1185">Reference proteome</keyword>
<organism evidence="2 3">
    <name type="scientific">Rhodopirellula bahusiensis</name>
    <dbReference type="NCBI Taxonomy" id="2014065"/>
    <lineage>
        <taxon>Bacteria</taxon>
        <taxon>Pseudomonadati</taxon>
        <taxon>Planctomycetota</taxon>
        <taxon>Planctomycetia</taxon>
        <taxon>Pirellulales</taxon>
        <taxon>Pirellulaceae</taxon>
        <taxon>Rhodopirellula</taxon>
    </lineage>
</organism>
<name>A0A2G1WBA0_9BACT</name>
<dbReference type="SUPFAM" id="SSF50978">
    <property type="entry name" value="WD40 repeat-like"/>
    <property type="match status" value="1"/>
</dbReference>
<dbReference type="OrthoDB" id="230341at2"/>
<dbReference type="AlphaFoldDB" id="A0A2G1WBA0"/>
<feature type="repeat" description="WD" evidence="1">
    <location>
        <begin position="355"/>
        <end position="394"/>
    </location>
</feature>
<accession>A0A2G1WBA0</accession>
<dbReference type="InterPro" id="IPR001680">
    <property type="entry name" value="WD40_rpt"/>
</dbReference>
<dbReference type="EMBL" id="NIZW01000003">
    <property type="protein sequence ID" value="PHQ36286.1"/>
    <property type="molecule type" value="Genomic_DNA"/>
</dbReference>
<evidence type="ECO:0000256" key="1">
    <source>
        <dbReference type="PROSITE-ProRule" id="PRU00221"/>
    </source>
</evidence>
<dbReference type="SMART" id="SM00320">
    <property type="entry name" value="WD40"/>
    <property type="match status" value="7"/>
</dbReference>
<feature type="repeat" description="WD" evidence="1">
    <location>
        <begin position="143"/>
        <end position="175"/>
    </location>
</feature>
<evidence type="ECO:0000313" key="3">
    <source>
        <dbReference type="Proteomes" id="UP000225740"/>
    </source>
</evidence>
<protein>
    <submittedName>
        <fullName evidence="2">Uncharacterized protein</fullName>
    </submittedName>
</protein>
<dbReference type="PROSITE" id="PS50294">
    <property type="entry name" value="WD_REPEATS_REGION"/>
    <property type="match status" value="2"/>
</dbReference>
<dbReference type="Pfam" id="PF00400">
    <property type="entry name" value="WD40"/>
    <property type="match status" value="3"/>
</dbReference>
<gene>
    <name evidence="2" type="ORF">CEE69_06470</name>
</gene>
<dbReference type="PROSITE" id="PS50082">
    <property type="entry name" value="WD_REPEATS_2"/>
    <property type="match status" value="3"/>
</dbReference>
<comment type="caution">
    <text evidence="2">The sequence shown here is derived from an EMBL/GenBank/DDBJ whole genome shotgun (WGS) entry which is preliminary data.</text>
</comment>